<gene>
    <name evidence="1" type="ORF">FN846DRAFT_911413</name>
</gene>
<reference evidence="1 2" key="1">
    <citation type="submission" date="2019-09" db="EMBL/GenBank/DDBJ databases">
        <title>Draft genome of the ectomycorrhizal ascomycete Sphaerosporella brunnea.</title>
        <authorList>
            <consortium name="DOE Joint Genome Institute"/>
            <person name="Benucci G.M."/>
            <person name="Marozzi G."/>
            <person name="Antonielli L."/>
            <person name="Sanchez S."/>
            <person name="Marco P."/>
            <person name="Wang X."/>
            <person name="Falini L.B."/>
            <person name="Barry K."/>
            <person name="Haridas S."/>
            <person name="Lipzen A."/>
            <person name="Labutti K."/>
            <person name="Grigoriev I.V."/>
            <person name="Murat C."/>
            <person name="Martin F."/>
            <person name="Albertini E."/>
            <person name="Donnini D."/>
            <person name="Bonito G."/>
        </authorList>
    </citation>
    <scope>NUCLEOTIDE SEQUENCE [LARGE SCALE GENOMIC DNA]</scope>
    <source>
        <strain evidence="1 2">Sb_GMNB300</strain>
    </source>
</reference>
<evidence type="ECO:0000313" key="1">
    <source>
        <dbReference type="EMBL" id="KAA8895755.1"/>
    </source>
</evidence>
<dbReference type="EMBL" id="VXIS01000246">
    <property type="protein sequence ID" value="KAA8895755.1"/>
    <property type="molecule type" value="Genomic_DNA"/>
</dbReference>
<name>A0A5J5EJ80_9PEZI</name>
<keyword evidence="2" id="KW-1185">Reference proteome</keyword>
<accession>A0A5J5EJ80</accession>
<dbReference type="Proteomes" id="UP000326924">
    <property type="component" value="Unassembled WGS sequence"/>
</dbReference>
<protein>
    <submittedName>
        <fullName evidence="1">Uncharacterized protein</fullName>
    </submittedName>
</protein>
<dbReference type="InParanoid" id="A0A5J5EJ80"/>
<sequence>MLVRGAYEEAYRFLTEHERDAGSDSSNNKRHNVLDRAAIITGHPGIGKTWFLSFVLVQRLLNGLQTVFQYAPEDSENKCGVCHILFDRRGAKIIDSLHTLLAAGFPGAIE</sequence>
<evidence type="ECO:0000313" key="2">
    <source>
        <dbReference type="Proteomes" id="UP000326924"/>
    </source>
</evidence>
<comment type="caution">
    <text evidence="1">The sequence shown here is derived from an EMBL/GenBank/DDBJ whole genome shotgun (WGS) entry which is preliminary data.</text>
</comment>
<proteinExistence type="predicted"/>
<dbReference type="AlphaFoldDB" id="A0A5J5EJ80"/>
<dbReference type="OrthoDB" id="5365583at2759"/>
<organism evidence="1 2">
    <name type="scientific">Sphaerosporella brunnea</name>
    <dbReference type="NCBI Taxonomy" id="1250544"/>
    <lineage>
        <taxon>Eukaryota</taxon>
        <taxon>Fungi</taxon>
        <taxon>Dikarya</taxon>
        <taxon>Ascomycota</taxon>
        <taxon>Pezizomycotina</taxon>
        <taxon>Pezizomycetes</taxon>
        <taxon>Pezizales</taxon>
        <taxon>Pyronemataceae</taxon>
        <taxon>Sphaerosporella</taxon>
    </lineage>
</organism>